<keyword evidence="1" id="KW-0472">Membrane</keyword>
<name>A0A1J7BFA4_9ACTN</name>
<dbReference type="EMBL" id="MLCF01000056">
    <property type="protein sequence ID" value="OIV37363.1"/>
    <property type="molecule type" value="Genomic_DNA"/>
</dbReference>
<evidence type="ECO:0000313" key="3">
    <source>
        <dbReference type="Proteomes" id="UP000243342"/>
    </source>
</evidence>
<proteinExistence type="predicted"/>
<keyword evidence="3" id="KW-1185">Reference proteome</keyword>
<evidence type="ECO:0000256" key="1">
    <source>
        <dbReference type="SAM" id="Phobius"/>
    </source>
</evidence>
<gene>
    <name evidence="2" type="ORF">BIV57_11520</name>
</gene>
<keyword evidence="1" id="KW-0812">Transmembrane</keyword>
<dbReference type="OrthoDB" id="3873606at2"/>
<dbReference type="RefSeq" id="WP_071656691.1">
    <property type="nucleotide sequence ID" value="NZ_MLCF01000056.1"/>
</dbReference>
<sequence length="64" mass="6912">MTLSISLVLLLLVLVVVMLRKAGLKPVHALICALFGFYLASTGLAPTIRDFTSNLANMLGSFKF</sequence>
<reference evidence="2 3" key="1">
    <citation type="submission" date="2016-10" db="EMBL/GenBank/DDBJ databases">
        <title>Genome sequence of Streptomyces gilvigriseus MUSC 26.</title>
        <authorList>
            <person name="Lee L.-H."/>
            <person name="Ser H.-L."/>
        </authorList>
    </citation>
    <scope>NUCLEOTIDE SEQUENCE [LARGE SCALE GENOMIC DNA]</scope>
    <source>
        <strain evidence="2 3">MUSC 26</strain>
    </source>
</reference>
<evidence type="ECO:0008006" key="4">
    <source>
        <dbReference type="Google" id="ProtNLM"/>
    </source>
</evidence>
<comment type="caution">
    <text evidence="2">The sequence shown here is derived from an EMBL/GenBank/DDBJ whole genome shotgun (WGS) entry which is preliminary data.</text>
</comment>
<dbReference type="STRING" id="1428644.BIV57_11520"/>
<protein>
    <recommendedName>
        <fullName evidence="4">DUF2304 domain-containing protein</fullName>
    </recommendedName>
</protein>
<dbReference type="AlphaFoldDB" id="A0A1J7BFA4"/>
<keyword evidence="1" id="KW-1133">Transmembrane helix</keyword>
<organism evidence="2 3">
    <name type="scientific">Mangrovactinospora gilvigrisea</name>
    <dbReference type="NCBI Taxonomy" id="1428644"/>
    <lineage>
        <taxon>Bacteria</taxon>
        <taxon>Bacillati</taxon>
        <taxon>Actinomycetota</taxon>
        <taxon>Actinomycetes</taxon>
        <taxon>Kitasatosporales</taxon>
        <taxon>Streptomycetaceae</taxon>
        <taxon>Mangrovactinospora</taxon>
    </lineage>
</organism>
<accession>A0A1J7BFA4</accession>
<feature type="transmembrane region" description="Helical" evidence="1">
    <location>
        <begin position="28"/>
        <end position="48"/>
    </location>
</feature>
<evidence type="ECO:0000313" key="2">
    <source>
        <dbReference type="EMBL" id="OIV37363.1"/>
    </source>
</evidence>
<dbReference type="Proteomes" id="UP000243342">
    <property type="component" value="Unassembled WGS sequence"/>
</dbReference>